<sequence>MQFGSSYLILVVALTTGVQATKGIAYECKLPGWYDPDDPRPQQICGSSTSWWKWMPAISRPYDGDWGCCVPKDKESAYKKGCGDWRGWAHSIDGELDCEY</sequence>
<evidence type="ECO:0000313" key="3">
    <source>
        <dbReference type="Proteomes" id="UP000215453"/>
    </source>
</evidence>
<protein>
    <recommendedName>
        <fullName evidence="4">Secreted protein</fullName>
    </recommendedName>
</protein>
<name>A0A1Y6LV13_ZYMTR</name>
<dbReference type="Proteomes" id="UP000215453">
    <property type="component" value="Chromosome 10"/>
</dbReference>
<proteinExistence type="predicted"/>
<dbReference type="EMBL" id="LT882685">
    <property type="protein sequence ID" value="SMY28222.1"/>
    <property type="molecule type" value="Genomic_DNA"/>
</dbReference>
<accession>A0A1Y6LV13</accession>
<feature type="chain" id="PRO_5012734994" description="Secreted protein" evidence="1">
    <location>
        <begin position="21"/>
        <end position="100"/>
    </location>
</feature>
<organism evidence="2 3">
    <name type="scientific">Zymoseptoria tritici ST99CH_1A5</name>
    <dbReference type="NCBI Taxonomy" id="1276529"/>
    <lineage>
        <taxon>Eukaryota</taxon>
        <taxon>Fungi</taxon>
        <taxon>Dikarya</taxon>
        <taxon>Ascomycota</taxon>
        <taxon>Pezizomycotina</taxon>
        <taxon>Dothideomycetes</taxon>
        <taxon>Dothideomycetidae</taxon>
        <taxon>Mycosphaerellales</taxon>
        <taxon>Mycosphaerellaceae</taxon>
        <taxon>Zymoseptoria</taxon>
    </lineage>
</organism>
<feature type="signal peptide" evidence="1">
    <location>
        <begin position="1"/>
        <end position="20"/>
    </location>
</feature>
<dbReference type="AlphaFoldDB" id="A0A1Y6LV13"/>
<keyword evidence="1" id="KW-0732">Signal</keyword>
<evidence type="ECO:0000313" key="2">
    <source>
        <dbReference type="EMBL" id="SMY28222.1"/>
    </source>
</evidence>
<evidence type="ECO:0008006" key="4">
    <source>
        <dbReference type="Google" id="ProtNLM"/>
    </source>
</evidence>
<gene>
    <name evidence="2" type="ORF">ZT1A5_G9667</name>
</gene>
<reference evidence="2 3" key="1">
    <citation type="submission" date="2016-10" db="EMBL/GenBank/DDBJ databases">
        <authorList>
            <person name="Varghese N."/>
        </authorList>
    </citation>
    <scope>NUCLEOTIDE SEQUENCE [LARGE SCALE GENOMIC DNA]</scope>
</reference>
<evidence type="ECO:0000256" key="1">
    <source>
        <dbReference type="SAM" id="SignalP"/>
    </source>
</evidence>